<evidence type="ECO:0000256" key="1">
    <source>
        <dbReference type="SAM" id="SignalP"/>
    </source>
</evidence>
<reference evidence="4 5" key="1">
    <citation type="journal article" date="2015" name="Genome Announc.">
        <title>Expanding the biotechnology potential of lactobacilli through comparative genomics of 213 strains and associated genera.</title>
        <authorList>
            <person name="Sun Z."/>
            <person name="Harris H.M."/>
            <person name="McCann A."/>
            <person name="Guo C."/>
            <person name="Argimon S."/>
            <person name="Zhang W."/>
            <person name="Yang X."/>
            <person name="Jeffery I.B."/>
            <person name="Cooney J.C."/>
            <person name="Kagawa T.F."/>
            <person name="Liu W."/>
            <person name="Song Y."/>
            <person name="Salvetti E."/>
            <person name="Wrobel A."/>
            <person name="Rasinkangas P."/>
            <person name="Parkhill J."/>
            <person name="Rea M.C."/>
            <person name="O'Sullivan O."/>
            <person name="Ritari J."/>
            <person name="Douillard F.P."/>
            <person name="Paul Ross R."/>
            <person name="Yang R."/>
            <person name="Briner A.E."/>
            <person name="Felis G.E."/>
            <person name="de Vos W.M."/>
            <person name="Barrangou R."/>
            <person name="Klaenhammer T.R."/>
            <person name="Caufield P.W."/>
            <person name="Cui Y."/>
            <person name="Zhang H."/>
            <person name="O'Toole P.W."/>
        </authorList>
    </citation>
    <scope>NUCLEOTIDE SEQUENCE [LARGE SCALE GENOMIC DNA]</scope>
    <source>
        <strain evidence="4 5">DSM 19906</strain>
    </source>
</reference>
<proteinExistence type="predicted"/>
<dbReference type="RefSeq" id="WP_008857005.1">
    <property type="nucleotide sequence ID" value="NZ_AZEB01000011.1"/>
</dbReference>
<dbReference type="Gene3D" id="2.60.40.1080">
    <property type="match status" value="1"/>
</dbReference>
<evidence type="ECO:0000259" key="3">
    <source>
        <dbReference type="Pfam" id="PF16403"/>
    </source>
</evidence>
<protein>
    <submittedName>
        <fullName evidence="4">Bacterial group 2 Ig-like protein</fullName>
    </submittedName>
</protein>
<keyword evidence="1" id="KW-0732">Signal</keyword>
<comment type="caution">
    <text evidence="4">The sequence shown here is derived from an EMBL/GenBank/DDBJ whole genome shotgun (WGS) entry which is preliminary data.</text>
</comment>
<dbReference type="Pfam" id="PF02368">
    <property type="entry name" value="Big_2"/>
    <property type="match status" value="1"/>
</dbReference>
<organism evidence="4 5">
    <name type="scientific">Lentilactobacillus kisonensis DSM 19906 = JCM 15041</name>
    <dbReference type="NCBI Taxonomy" id="1423766"/>
    <lineage>
        <taxon>Bacteria</taxon>
        <taxon>Bacillati</taxon>
        <taxon>Bacillota</taxon>
        <taxon>Bacilli</taxon>
        <taxon>Lactobacillales</taxon>
        <taxon>Lactobacillaceae</taxon>
        <taxon>Lentilactobacillus</taxon>
    </lineage>
</organism>
<dbReference type="PATRIC" id="fig|1423766.4.peg.514"/>
<accession>A0A0R1NUG8</accession>
<sequence>MKVKTLIATALLTVGSFSVVTFSLNTPGGLSSSSVVYASSTKKIRGHRISKPRLVFKYSSIIQNATFDPTKGVRYYYTSPDKVKISYKSHVDSSKPGKYAVIYHVKDKAGYNFHVTHYVTVRGLQLKKVYNPNEVGDGAYKVSPVGTSFKLTAMFNIKKAKSKGISWTSSNPQVASVSSDGKVTPQTDGVTMITTKFGDKTISTPVLVSEGSNINVTNSDDIWSQIDYNDEDGITYKQTNTLQQVITGLWFTNGEKFIYSQGQYKTPDEQAKQTSDIDDNFYSINNYGGYRYEDTFLKTGDHVILQTQDELGESHLYIGKYNE</sequence>
<evidence type="ECO:0000313" key="4">
    <source>
        <dbReference type="EMBL" id="KRL21940.1"/>
    </source>
</evidence>
<evidence type="ECO:0000313" key="5">
    <source>
        <dbReference type="Proteomes" id="UP000051439"/>
    </source>
</evidence>
<feature type="domain" description="Pesticidal crystal protein Cry22Aa Ig-like" evidence="3">
    <location>
        <begin position="83"/>
        <end position="121"/>
    </location>
</feature>
<feature type="signal peptide" evidence="1">
    <location>
        <begin position="1"/>
        <end position="23"/>
    </location>
</feature>
<dbReference type="Proteomes" id="UP000051439">
    <property type="component" value="Unassembled WGS sequence"/>
</dbReference>
<dbReference type="InterPro" id="IPR003343">
    <property type="entry name" value="Big_2"/>
</dbReference>
<evidence type="ECO:0000259" key="2">
    <source>
        <dbReference type="Pfam" id="PF02368"/>
    </source>
</evidence>
<dbReference type="Gene3D" id="2.60.40.10">
    <property type="entry name" value="Immunoglobulins"/>
    <property type="match status" value="1"/>
</dbReference>
<dbReference type="Pfam" id="PF16403">
    <property type="entry name" value="Bact_surface_Ig-like"/>
    <property type="match status" value="1"/>
</dbReference>
<feature type="chain" id="PRO_5039537172" evidence="1">
    <location>
        <begin position="24"/>
        <end position="323"/>
    </location>
</feature>
<name>A0A0R1NUG8_9LACO</name>
<dbReference type="AlphaFoldDB" id="A0A0R1NUG8"/>
<dbReference type="EMBL" id="AZEB01000011">
    <property type="protein sequence ID" value="KRL21940.1"/>
    <property type="molecule type" value="Genomic_DNA"/>
</dbReference>
<dbReference type="InterPro" id="IPR013783">
    <property type="entry name" value="Ig-like_fold"/>
</dbReference>
<dbReference type="InterPro" id="IPR008964">
    <property type="entry name" value="Invasin/intimin_cell_adhesion"/>
</dbReference>
<feature type="domain" description="BIG2" evidence="2">
    <location>
        <begin position="144"/>
        <end position="195"/>
    </location>
</feature>
<gene>
    <name evidence="4" type="ORF">FC98_GL000502</name>
</gene>
<dbReference type="InterPro" id="IPR032179">
    <property type="entry name" value="Cry22Aa_Ig-like"/>
</dbReference>
<dbReference type="SUPFAM" id="SSF49373">
    <property type="entry name" value="Invasin/intimin cell-adhesion fragments"/>
    <property type="match status" value="1"/>
</dbReference>
<keyword evidence="5" id="KW-1185">Reference proteome</keyword>